<dbReference type="SUPFAM" id="SSF51366">
    <property type="entry name" value="Ribulose-phoshate binding barrel"/>
    <property type="match status" value="1"/>
</dbReference>
<evidence type="ECO:0000256" key="7">
    <source>
        <dbReference type="ARBA" id="ARBA00049047"/>
    </source>
</evidence>
<dbReference type="Proteomes" id="UP000178647">
    <property type="component" value="Unassembled WGS sequence"/>
</dbReference>
<comment type="catalytic activity">
    <reaction evidence="7 8">
        <text>(1S,2R)-1-C-(indol-3-yl)glycerol 3-phosphate + L-serine = D-glyceraldehyde 3-phosphate + L-tryptophan + H2O</text>
        <dbReference type="Rhea" id="RHEA:10532"/>
        <dbReference type="ChEBI" id="CHEBI:15377"/>
        <dbReference type="ChEBI" id="CHEBI:33384"/>
        <dbReference type="ChEBI" id="CHEBI:57912"/>
        <dbReference type="ChEBI" id="CHEBI:58866"/>
        <dbReference type="ChEBI" id="CHEBI:59776"/>
        <dbReference type="EC" id="4.2.1.20"/>
    </reaction>
</comment>
<evidence type="ECO:0000256" key="6">
    <source>
        <dbReference type="ARBA" id="ARBA00023239"/>
    </source>
</evidence>
<comment type="function">
    <text evidence="8">The alpha subunit is responsible for the aldol cleavage of indoleglycerol phosphate to indole and glyceraldehyde 3-phosphate.</text>
</comment>
<evidence type="ECO:0000313" key="11">
    <source>
        <dbReference type="Proteomes" id="UP000178647"/>
    </source>
</evidence>
<proteinExistence type="inferred from homology"/>
<comment type="pathway">
    <text evidence="1 8">Amino-acid biosynthesis; L-tryptophan biosynthesis; L-tryptophan from chorismate: step 5/5.</text>
</comment>
<organism evidence="10 11">
    <name type="scientific">Candidatus Nealsonbacteria bacterium RIFCSPLOWO2_01_FULL_43_32</name>
    <dbReference type="NCBI Taxonomy" id="1801672"/>
    <lineage>
        <taxon>Bacteria</taxon>
        <taxon>Candidatus Nealsoniibacteriota</taxon>
    </lineage>
</organism>
<dbReference type="InterPro" id="IPR013785">
    <property type="entry name" value="Aldolase_TIM"/>
</dbReference>
<protein>
    <recommendedName>
        <fullName evidence="8">Tryptophan synthase alpha chain</fullName>
        <ecNumber evidence="8">4.2.1.20</ecNumber>
    </recommendedName>
</protein>
<evidence type="ECO:0000256" key="9">
    <source>
        <dbReference type="RuleBase" id="RU003662"/>
    </source>
</evidence>
<evidence type="ECO:0000256" key="8">
    <source>
        <dbReference type="HAMAP-Rule" id="MF_00131"/>
    </source>
</evidence>
<accession>A0A1G2EDH4</accession>
<evidence type="ECO:0000256" key="2">
    <source>
        <dbReference type="ARBA" id="ARBA00011270"/>
    </source>
</evidence>
<dbReference type="GO" id="GO:0005829">
    <property type="term" value="C:cytosol"/>
    <property type="evidence" value="ECO:0007669"/>
    <property type="project" value="TreeGrafter"/>
</dbReference>
<evidence type="ECO:0000313" key="10">
    <source>
        <dbReference type="EMBL" id="OGZ23877.1"/>
    </source>
</evidence>
<dbReference type="UniPathway" id="UPA00035">
    <property type="reaction ID" value="UER00044"/>
</dbReference>
<name>A0A1G2EDH4_9BACT</name>
<comment type="subunit">
    <text evidence="2 8">Tetramer of two alpha and two beta chains.</text>
</comment>
<dbReference type="PANTHER" id="PTHR43406:SF1">
    <property type="entry name" value="TRYPTOPHAN SYNTHASE ALPHA CHAIN, CHLOROPLASTIC"/>
    <property type="match status" value="1"/>
</dbReference>
<keyword evidence="5 8" id="KW-0057">Aromatic amino acid biosynthesis</keyword>
<dbReference type="AlphaFoldDB" id="A0A1G2EDH4"/>
<dbReference type="GO" id="GO:0004834">
    <property type="term" value="F:tryptophan synthase activity"/>
    <property type="evidence" value="ECO:0007669"/>
    <property type="project" value="UniProtKB-UniRule"/>
</dbReference>
<dbReference type="HAMAP" id="MF_00131">
    <property type="entry name" value="Trp_synth_alpha"/>
    <property type="match status" value="1"/>
</dbReference>
<keyword evidence="4 8" id="KW-0822">Tryptophan biosynthesis</keyword>
<comment type="caution">
    <text evidence="10">The sequence shown here is derived from an EMBL/GenBank/DDBJ whole genome shotgun (WGS) entry which is preliminary data.</text>
</comment>
<evidence type="ECO:0000256" key="4">
    <source>
        <dbReference type="ARBA" id="ARBA00022822"/>
    </source>
</evidence>
<evidence type="ECO:0000256" key="1">
    <source>
        <dbReference type="ARBA" id="ARBA00004733"/>
    </source>
</evidence>
<dbReference type="EMBL" id="MHMH01000022">
    <property type="protein sequence ID" value="OGZ23877.1"/>
    <property type="molecule type" value="Genomic_DNA"/>
</dbReference>
<dbReference type="PANTHER" id="PTHR43406">
    <property type="entry name" value="TRYPTOPHAN SYNTHASE, ALPHA CHAIN"/>
    <property type="match status" value="1"/>
</dbReference>
<dbReference type="InterPro" id="IPR011060">
    <property type="entry name" value="RibuloseP-bd_barrel"/>
</dbReference>
<comment type="similarity">
    <text evidence="8 9">Belongs to the TrpA family.</text>
</comment>
<feature type="active site" description="Proton acceptor" evidence="8">
    <location>
        <position position="49"/>
    </location>
</feature>
<evidence type="ECO:0000256" key="3">
    <source>
        <dbReference type="ARBA" id="ARBA00022605"/>
    </source>
</evidence>
<dbReference type="CDD" id="cd04724">
    <property type="entry name" value="Tryptophan_synthase_alpha"/>
    <property type="match status" value="1"/>
</dbReference>
<reference evidence="10 11" key="1">
    <citation type="journal article" date="2016" name="Nat. Commun.">
        <title>Thousands of microbial genomes shed light on interconnected biogeochemical processes in an aquifer system.</title>
        <authorList>
            <person name="Anantharaman K."/>
            <person name="Brown C.T."/>
            <person name="Hug L.A."/>
            <person name="Sharon I."/>
            <person name="Castelle C.J."/>
            <person name="Probst A.J."/>
            <person name="Thomas B.C."/>
            <person name="Singh A."/>
            <person name="Wilkins M.J."/>
            <person name="Karaoz U."/>
            <person name="Brodie E.L."/>
            <person name="Williams K.H."/>
            <person name="Hubbard S.S."/>
            <person name="Banfield J.F."/>
        </authorList>
    </citation>
    <scope>NUCLEOTIDE SEQUENCE [LARGE SCALE GENOMIC DNA]</scope>
</reference>
<keyword evidence="3 8" id="KW-0028">Amino-acid biosynthesis</keyword>
<feature type="active site" description="Proton acceptor" evidence="8">
    <location>
        <position position="60"/>
    </location>
</feature>
<dbReference type="EC" id="4.2.1.20" evidence="8"/>
<dbReference type="Gene3D" id="3.20.20.70">
    <property type="entry name" value="Aldolase class I"/>
    <property type="match status" value="1"/>
</dbReference>
<dbReference type="NCBIfam" id="TIGR00262">
    <property type="entry name" value="trpA"/>
    <property type="match status" value="1"/>
</dbReference>
<dbReference type="STRING" id="1801672.A2896_02925"/>
<evidence type="ECO:0000256" key="5">
    <source>
        <dbReference type="ARBA" id="ARBA00023141"/>
    </source>
</evidence>
<dbReference type="InterPro" id="IPR002028">
    <property type="entry name" value="Trp_synthase_suA"/>
</dbReference>
<dbReference type="Pfam" id="PF00290">
    <property type="entry name" value="Trp_syntA"/>
    <property type="match status" value="1"/>
</dbReference>
<keyword evidence="6 8" id="KW-0456">Lyase</keyword>
<gene>
    <name evidence="8" type="primary">trpA</name>
    <name evidence="10" type="ORF">A2896_02925</name>
</gene>
<sequence length="267" mass="29665">MNKVIEKFKDLGEKKEIALVIGTVPGYPDLRISFDIIKTIVESGADILELSASFSDPVADGPTLVRAHQKVLSSGVTKNQIFDFYKKISSSFDIPIFVIEYANVIYKIGLDKYFKKLKKSGIDTLIIPDVPLEELSPFYDTSSKHKINLALLVAPTTPHLRLKEIIRKSKSFIYCVSVTGVTGARKSVNPKTIELVKRVKKLTGLPLVVGFGISKPEHIKTLSDCDINGAVICSQVINIVNNNLSDKKRMLGELKNYIVNMKRATKK</sequence>